<protein>
    <recommendedName>
        <fullName evidence="6">RING-type domain-containing protein</fullName>
    </recommendedName>
</protein>
<keyword evidence="9" id="KW-1185">Reference proteome</keyword>
<proteinExistence type="predicted"/>
<dbReference type="InterPro" id="IPR001841">
    <property type="entry name" value="Znf_RING"/>
</dbReference>
<feature type="region of interest" description="Disordered" evidence="5">
    <location>
        <begin position="74"/>
        <end position="96"/>
    </location>
</feature>
<dbReference type="GO" id="GO:0007129">
    <property type="term" value="P:homologous chromosome pairing at meiosis"/>
    <property type="evidence" value="ECO:0007669"/>
    <property type="project" value="TreeGrafter"/>
</dbReference>
<evidence type="ECO:0000256" key="5">
    <source>
        <dbReference type="SAM" id="MobiDB-lite"/>
    </source>
</evidence>
<keyword evidence="2" id="KW-0863">Zinc-finger</keyword>
<gene>
    <name evidence="7" type="ORF">GHT09_008795</name>
    <name evidence="8" type="ORF">MONAX_5E001651</name>
</gene>
<reference evidence="8 9" key="1">
    <citation type="submission" date="2019-04" db="EMBL/GenBank/DDBJ databases">
        <authorList>
            <person name="Alioto T."/>
            <person name="Alioto T."/>
        </authorList>
    </citation>
    <scope>NUCLEOTIDE SEQUENCE [LARGE SCALE GENOMIC DNA]</scope>
</reference>
<dbReference type="InterPro" id="IPR017907">
    <property type="entry name" value="Znf_RING_CS"/>
</dbReference>
<evidence type="ECO:0000313" key="8">
    <source>
        <dbReference type="EMBL" id="VTJ71113.1"/>
    </source>
</evidence>
<organism evidence="8 9">
    <name type="scientific">Marmota monax</name>
    <name type="common">Woodchuck</name>
    <dbReference type="NCBI Taxonomy" id="9995"/>
    <lineage>
        <taxon>Eukaryota</taxon>
        <taxon>Metazoa</taxon>
        <taxon>Chordata</taxon>
        <taxon>Craniata</taxon>
        <taxon>Vertebrata</taxon>
        <taxon>Euteleostomi</taxon>
        <taxon>Mammalia</taxon>
        <taxon>Eutheria</taxon>
        <taxon>Euarchontoglires</taxon>
        <taxon>Glires</taxon>
        <taxon>Rodentia</taxon>
        <taxon>Sciuromorpha</taxon>
        <taxon>Sciuridae</taxon>
        <taxon>Xerinae</taxon>
        <taxon>Marmotini</taxon>
        <taxon>Marmota</taxon>
    </lineage>
</organism>
<sequence length="129" mass="13688">MCAQAQSCLPAWKHIPTSRTSRCSGPRHQLCSCNSMASWVFCNYCFQSPRRTSSFSLTSCGHVYCDACLGKGRGSVGRGSPGAEVPEGPDGVRSMGWRFQGQNPECGNYKAPAEGGNPTGDGNSWFGAG</sequence>
<dbReference type="SUPFAM" id="SSF57850">
    <property type="entry name" value="RING/U-box"/>
    <property type="match status" value="1"/>
</dbReference>
<evidence type="ECO:0000259" key="6">
    <source>
        <dbReference type="Pfam" id="PF14634"/>
    </source>
</evidence>
<dbReference type="EMBL" id="CABDUW010000540">
    <property type="protein sequence ID" value="VTJ71113.1"/>
    <property type="molecule type" value="Genomic_DNA"/>
</dbReference>
<dbReference type="GO" id="GO:0008270">
    <property type="term" value="F:zinc ion binding"/>
    <property type="evidence" value="ECO:0007669"/>
    <property type="project" value="UniProtKB-KW"/>
</dbReference>
<dbReference type="GO" id="GO:0016925">
    <property type="term" value="P:protein sumoylation"/>
    <property type="evidence" value="ECO:0007669"/>
    <property type="project" value="TreeGrafter"/>
</dbReference>
<keyword evidence="4" id="KW-0469">Meiosis</keyword>
<evidence type="ECO:0000256" key="4">
    <source>
        <dbReference type="ARBA" id="ARBA00023254"/>
    </source>
</evidence>
<dbReference type="EMBL" id="WJEC01007743">
    <property type="protein sequence ID" value="KAF7468477.1"/>
    <property type="molecule type" value="Genomic_DNA"/>
</dbReference>
<dbReference type="GO" id="GO:0000795">
    <property type="term" value="C:synaptonemal complex"/>
    <property type="evidence" value="ECO:0007669"/>
    <property type="project" value="InterPro"/>
</dbReference>
<dbReference type="GO" id="GO:0019789">
    <property type="term" value="F:SUMO transferase activity"/>
    <property type="evidence" value="ECO:0007669"/>
    <property type="project" value="InterPro"/>
</dbReference>
<evidence type="ECO:0000313" key="9">
    <source>
        <dbReference type="Proteomes" id="UP000335636"/>
    </source>
</evidence>
<dbReference type="Proteomes" id="UP000662637">
    <property type="component" value="Unassembled WGS sequence"/>
</dbReference>
<dbReference type="AlphaFoldDB" id="A0A5E4BN65"/>
<dbReference type="PANTHER" id="PTHR22663:SF21">
    <property type="entry name" value="E3 SUMO-PROTEIN LIGASE RNF212-RELATED"/>
    <property type="match status" value="1"/>
</dbReference>
<evidence type="ECO:0000256" key="1">
    <source>
        <dbReference type="ARBA" id="ARBA00022723"/>
    </source>
</evidence>
<reference evidence="7" key="2">
    <citation type="submission" date="2020-08" db="EMBL/GenBank/DDBJ databases">
        <authorList>
            <person name="Shumante A."/>
            <person name="Zimin A.V."/>
            <person name="Puiu D."/>
            <person name="Salzberg S.L."/>
        </authorList>
    </citation>
    <scope>NUCLEOTIDE SEQUENCE</scope>
    <source>
        <strain evidence="7">WC2-LM</strain>
        <tissue evidence="7">Liver</tissue>
    </source>
</reference>
<feature type="domain" description="RING-type" evidence="6">
    <location>
        <begin position="42"/>
        <end position="71"/>
    </location>
</feature>
<evidence type="ECO:0000313" key="7">
    <source>
        <dbReference type="EMBL" id="KAF7468477.1"/>
    </source>
</evidence>
<keyword evidence="1" id="KW-0479">Metal-binding</keyword>
<accession>A0A5E4BN65</accession>
<dbReference type="InterPro" id="IPR042123">
    <property type="entry name" value="Zip3/RNF212-like"/>
</dbReference>
<dbReference type="Proteomes" id="UP000335636">
    <property type="component" value="Unassembled WGS sequence"/>
</dbReference>
<keyword evidence="3" id="KW-0862">Zinc</keyword>
<dbReference type="GO" id="GO:0007131">
    <property type="term" value="P:reciprocal meiotic recombination"/>
    <property type="evidence" value="ECO:0007669"/>
    <property type="project" value="InterPro"/>
</dbReference>
<feature type="region of interest" description="Disordered" evidence="5">
    <location>
        <begin position="108"/>
        <end position="129"/>
    </location>
</feature>
<evidence type="ECO:0000256" key="2">
    <source>
        <dbReference type="ARBA" id="ARBA00022771"/>
    </source>
</evidence>
<evidence type="ECO:0000256" key="3">
    <source>
        <dbReference type="ARBA" id="ARBA00022833"/>
    </source>
</evidence>
<dbReference type="PROSITE" id="PS00518">
    <property type="entry name" value="ZF_RING_1"/>
    <property type="match status" value="1"/>
</dbReference>
<name>A0A5E4BN65_MARMO</name>
<dbReference type="PANTHER" id="PTHR22663">
    <property type="entry name" value="RING FINGER PROTEIN NARYA-RELATED"/>
    <property type="match status" value="1"/>
</dbReference>
<dbReference type="Pfam" id="PF14634">
    <property type="entry name" value="zf-RING_5"/>
    <property type="match status" value="1"/>
</dbReference>